<evidence type="ECO:0000313" key="1">
    <source>
        <dbReference type="EMBL" id="GIY41105.1"/>
    </source>
</evidence>
<dbReference type="Proteomes" id="UP001054837">
    <property type="component" value="Unassembled WGS sequence"/>
</dbReference>
<dbReference type="EMBL" id="BPLQ01009034">
    <property type="protein sequence ID" value="GIY41105.1"/>
    <property type="molecule type" value="Genomic_DNA"/>
</dbReference>
<proteinExistence type="predicted"/>
<dbReference type="AlphaFoldDB" id="A0AAV4T8N8"/>
<gene>
    <name evidence="1" type="ORF">CDAR_603521</name>
</gene>
<reference evidence="1 2" key="1">
    <citation type="submission" date="2021-06" db="EMBL/GenBank/DDBJ databases">
        <title>Caerostris darwini draft genome.</title>
        <authorList>
            <person name="Kono N."/>
            <person name="Arakawa K."/>
        </authorList>
    </citation>
    <scope>NUCLEOTIDE SEQUENCE [LARGE SCALE GENOMIC DNA]</scope>
</reference>
<sequence length="102" mass="11631">MALPISQFICRRPSRRSRPRGQFDRDHRQMAIVSLLTKGLLSEQNDPAVVALFFSGSNFVVVFFVLKGEVGVFEIVFMACWQKWTDGFIILSCQKTTCRSVI</sequence>
<comment type="caution">
    <text evidence="1">The sequence shown here is derived from an EMBL/GenBank/DDBJ whole genome shotgun (WGS) entry which is preliminary data.</text>
</comment>
<organism evidence="1 2">
    <name type="scientific">Caerostris darwini</name>
    <dbReference type="NCBI Taxonomy" id="1538125"/>
    <lineage>
        <taxon>Eukaryota</taxon>
        <taxon>Metazoa</taxon>
        <taxon>Ecdysozoa</taxon>
        <taxon>Arthropoda</taxon>
        <taxon>Chelicerata</taxon>
        <taxon>Arachnida</taxon>
        <taxon>Araneae</taxon>
        <taxon>Araneomorphae</taxon>
        <taxon>Entelegynae</taxon>
        <taxon>Araneoidea</taxon>
        <taxon>Araneidae</taxon>
        <taxon>Caerostris</taxon>
    </lineage>
</organism>
<evidence type="ECO:0000313" key="2">
    <source>
        <dbReference type="Proteomes" id="UP001054837"/>
    </source>
</evidence>
<keyword evidence="2" id="KW-1185">Reference proteome</keyword>
<protein>
    <submittedName>
        <fullName evidence="1">Uncharacterized protein</fullName>
    </submittedName>
</protein>
<accession>A0AAV4T8N8</accession>
<name>A0AAV4T8N8_9ARAC</name>